<evidence type="ECO:0000313" key="10">
    <source>
        <dbReference type="Proteomes" id="UP001179952"/>
    </source>
</evidence>
<feature type="region of interest" description="Disordered" evidence="6">
    <location>
        <begin position="361"/>
        <end position="383"/>
    </location>
</feature>
<feature type="compositionally biased region" description="Polar residues" evidence="6">
    <location>
        <begin position="365"/>
        <end position="377"/>
    </location>
</feature>
<reference evidence="9" key="1">
    <citation type="journal article" date="2023" name="Nat. Commun.">
        <title>Diploid and tetraploid genomes of Acorus and the evolution of monocots.</title>
        <authorList>
            <person name="Ma L."/>
            <person name="Liu K.W."/>
            <person name="Li Z."/>
            <person name="Hsiao Y.Y."/>
            <person name="Qi Y."/>
            <person name="Fu T."/>
            <person name="Tang G.D."/>
            <person name="Zhang D."/>
            <person name="Sun W.H."/>
            <person name="Liu D.K."/>
            <person name="Li Y."/>
            <person name="Chen G.Z."/>
            <person name="Liu X.D."/>
            <person name="Liao X.Y."/>
            <person name="Jiang Y.T."/>
            <person name="Yu X."/>
            <person name="Hao Y."/>
            <person name="Huang J."/>
            <person name="Zhao X.W."/>
            <person name="Ke S."/>
            <person name="Chen Y.Y."/>
            <person name="Wu W.L."/>
            <person name="Hsu J.L."/>
            <person name="Lin Y.F."/>
            <person name="Huang M.D."/>
            <person name="Li C.Y."/>
            <person name="Huang L."/>
            <person name="Wang Z.W."/>
            <person name="Zhao X."/>
            <person name="Zhong W.Y."/>
            <person name="Peng D.H."/>
            <person name="Ahmad S."/>
            <person name="Lan S."/>
            <person name="Zhang J.S."/>
            <person name="Tsai W.C."/>
            <person name="Van de Peer Y."/>
            <person name="Liu Z.J."/>
        </authorList>
    </citation>
    <scope>NUCLEOTIDE SEQUENCE</scope>
    <source>
        <strain evidence="9">SCP</strain>
    </source>
</reference>
<evidence type="ECO:0000256" key="3">
    <source>
        <dbReference type="ARBA" id="ARBA00022692"/>
    </source>
</evidence>
<dbReference type="AlphaFoldDB" id="A0AAV9B4L1"/>
<comment type="caution">
    <text evidence="9">The sequence shown here is derived from an EMBL/GenBank/DDBJ whole genome shotgun (WGS) entry which is preliminary data.</text>
</comment>
<reference evidence="9" key="2">
    <citation type="submission" date="2023-06" db="EMBL/GenBank/DDBJ databases">
        <authorList>
            <person name="Ma L."/>
            <person name="Liu K.-W."/>
            <person name="Li Z."/>
            <person name="Hsiao Y.-Y."/>
            <person name="Qi Y."/>
            <person name="Fu T."/>
            <person name="Tang G."/>
            <person name="Zhang D."/>
            <person name="Sun W.-H."/>
            <person name="Liu D.-K."/>
            <person name="Li Y."/>
            <person name="Chen G.-Z."/>
            <person name="Liu X.-D."/>
            <person name="Liao X.-Y."/>
            <person name="Jiang Y.-T."/>
            <person name="Yu X."/>
            <person name="Hao Y."/>
            <person name="Huang J."/>
            <person name="Zhao X.-W."/>
            <person name="Ke S."/>
            <person name="Chen Y.-Y."/>
            <person name="Wu W.-L."/>
            <person name="Hsu J.-L."/>
            <person name="Lin Y.-F."/>
            <person name="Huang M.-D."/>
            <person name="Li C.-Y."/>
            <person name="Huang L."/>
            <person name="Wang Z.-W."/>
            <person name="Zhao X."/>
            <person name="Zhong W.-Y."/>
            <person name="Peng D.-H."/>
            <person name="Ahmad S."/>
            <person name="Lan S."/>
            <person name="Zhang J.-S."/>
            <person name="Tsai W.-C."/>
            <person name="Van De Peer Y."/>
            <person name="Liu Z.-J."/>
        </authorList>
    </citation>
    <scope>NUCLEOTIDE SEQUENCE</scope>
    <source>
        <strain evidence="9">SCP</strain>
        <tissue evidence="9">Leaves</tissue>
    </source>
</reference>
<feature type="transmembrane region" description="Helical" evidence="7">
    <location>
        <begin position="22"/>
        <end position="40"/>
    </location>
</feature>
<organism evidence="9 10">
    <name type="scientific">Acorus gramineus</name>
    <name type="common">Dwarf sweet flag</name>
    <dbReference type="NCBI Taxonomy" id="55184"/>
    <lineage>
        <taxon>Eukaryota</taxon>
        <taxon>Viridiplantae</taxon>
        <taxon>Streptophyta</taxon>
        <taxon>Embryophyta</taxon>
        <taxon>Tracheophyta</taxon>
        <taxon>Spermatophyta</taxon>
        <taxon>Magnoliopsida</taxon>
        <taxon>Liliopsida</taxon>
        <taxon>Acoraceae</taxon>
        <taxon>Acorus</taxon>
    </lineage>
</organism>
<protein>
    <recommendedName>
        <fullName evidence="8">Integral membrane bound transporter domain-containing protein</fullName>
    </recommendedName>
</protein>
<evidence type="ECO:0000256" key="6">
    <source>
        <dbReference type="SAM" id="MobiDB-lite"/>
    </source>
</evidence>
<feature type="transmembrane region" description="Helical" evidence="7">
    <location>
        <begin position="167"/>
        <end position="186"/>
    </location>
</feature>
<evidence type="ECO:0000256" key="7">
    <source>
        <dbReference type="SAM" id="Phobius"/>
    </source>
</evidence>
<evidence type="ECO:0000313" key="9">
    <source>
        <dbReference type="EMBL" id="KAK1271254.1"/>
    </source>
</evidence>
<accession>A0AAV9B4L1</accession>
<keyword evidence="5 7" id="KW-0472">Membrane</keyword>
<dbReference type="PANTHER" id="PTHR30509">
    <property type="entry name" value="P-HYDROXYBENZOIC ACID EFFLUX PUMP SUBUNIT-RELATED"/>
    <property type="match status" value="1"/>
</dbReference>
<gene>
    <name evidence="9" type="ORF">QJS04_geneDACA023479</name>
</gene>
<keyword evidence="2" id="KW-1003">Cell membrane</keyword>
<keyword evidence="3 7" id="KW-0812">Transmembrane</keyword>
<keyword evidence="10" id="KW-1185">Reference proteome</keyword>
<feature type="transmembrane region" description="Helical" evidence="7">
    <location>
        <begin position="136"/>
        <end position="155"/>
    </location>
</feature>
<comment type="subcellular location">
    <subcellularLocation>
        <location evidence="1">Cell membrane</location>
        <topology evidence="1">Multi-pass membrane protein</topology>
    </subcellularLocation>
</comment>
<evidence type="ECO:0000259" key="8">
    <source>
        <dbReference type="Pfam" id="PF13515"/>
    </source>
</evidence>
<keyword evidence="4 7" id="KW-1133">Transmembrane helix</keyword>
<feature type="transmembrane region" description="Helical" evidence="7">
    <location>
        <begin position="104"/>
        <end position="124"/>
    </location>
</feature>
<sequence>MNTSTTTTTTFHRHQWRSVASSALRTASACVLVGCATIYFPSALRRQLSFPALSYVTAILITGGGDATLGDAVAGAADALLGVVQATPPAALGLFLIERAVPRALAAPLAAPLMVAVTAFLVAMGGSRTRPIAKRVALGQTVIVYATAFARVGGVGEAETVMHPVRVAASAVIGAAAVLIALALPYPRLACREVKKNSRRFTNIMTEKARLLIKAFCADDKDSADAYISQARSLSCQGAKLLQHIKLKQASLQWETPKIISIMPTNCKPLPERLQALETPLKGMELSLINTHSFPIKASDYQNLNHLLNTLKNKTSPETVHLNFPTTPQDLPLLFFLFCMDLFKQAYTSLSARTTETRVAPSVATDDNTTPVSPTKQKSADNNHWFDKPRLTEAVRCAVSLGLAVLLGTVFSPGNGHWAGLIVATGFTPGREPTFKLANLKAQGTVLGSVYGVFGSLISEHLMELRFLVLLPWIIFTGFLRKSRMYRQAGATAAVVSALIVLGRRNYGTPAQFTIMRISETFIGLFCSILVDLVSHPARASTLAKNQVCNCLTSLRECVGAIRSLEIREQQKKLSKDIGQLCKFIEEAEAEPNFWFLPFPGACYKKALNSLSKVSEFLLFMTYVMEEEFISEDLEVFVEEVGLSVSRFEEVLKIKSLSMMDANEGTSDIESGKGSSKERRQVLGMEEEEMERILDGFLEHGQEVTERTEANGIKEGSGREMVLRLSTLGFCIHGLMRGTREIEVGLQELLQKENPSSHINLCEIYYKIQEVNV</sequence>
<dbReference type="EMBL" id="JAUJYN010000005">
    <property type="protein sequence ID" value="KAK1271254.1"/>
    <property type="molecule type" value="Genomic_DNA"/>
</dbReference>
<evidence type="ECO:0000256" key="4">
    <source>
        <dbReference type="ARBA" id="ARBA00022989"/>
    </source>
</evidence>
<dbReference type="InterPro" id="IPR049453">
    <property type="entry name" value="Memb_transporter_dom"/>
</dbReference>
<name>A0AAV9B4L1_ACOGR</name>
<proteinExistence type="predicted"/>
<evidence type="ECO:0000256" key="1">
    <source>
        <dbReference type="ARBA" id="ARBA00004651"/>
    </source>
</evidence>
<evidence type="ECO:0000256" key="5">
    <source>
        <dbReference type="ARBA" id="ARBA00023136"/>
    </source>
</evidence>
<dbReference type="GO" id="GO:0005886">
    <property type="term" value="C:plasma membrane"/>
    <property type="evidence" value="ECO:0007669"/>
    <property type="project" value="UniProtKB-SubCell"/>
</dbReference>
<dbReference type="PANTHER" id="PTHR30509:SF9">
    <property type="entry name" value="MULTIDRUG RESISTANCE PROTEIN MDTO"/>
    <property type="match status" value="1"/>
</dbReference>
<dbReference type="Proteomes" id="UP001179952">
    <property type="component" value="Unassembled WGS sequence"/>
</dbReference>
<feature type="domain" description="Integral membrane bound transporter" evidence="8">
    <location>
        <begin position="403"/>
        <end position="531"/>
    </location>
</feature>
<evidence type="ECO:0000256" key="2">
    <source>
        <dbReference type="ARBA" id="ARBA00022475"/>
    </source>
</evidence>
<dbReference type="Pfam" id="PF13515">
    <property type="entry name" value="FUSC_2"/>
    <property type="match status" value="1"/>
</dbReference>